<evidence type="ECO:0000313" key="1">
    <source>
        <dbReference type="EMBL" id="KCW50815.1"/>
    </source>
</evidence>
<dbReference type="AlphaFoldDB" id="A0A059ABR3"/>
<dbReference type="InParanoid" id="A0A059ABR3"/>
<proteinExistence type="predicted"/>
<dbReference type="STRING" id="71139.A0A059ABR3"/>
<dbReference type="eggNOG" id="ENOG502QUEM">
    <property type="taxonomic scope" value="Eukaryota"/>
</dbReference>
<feature type="non-terminal residue" evidence="1">
    <location>
        <position position="1"/>
    </location>
</feature>
<dbReference type="InterPro" id="IPR004158">
    <property type="entry name" value="DUF247_pln"/>
</dbReference>
<dbReference type="EMBL" id="KK198762">
    <property type="protein sequence ID" value="KCW50815.1"/>
    <property type="molecule type" value="Genomic_DNA"/>
</dbReference>
<gene>
    <name evidence="1" type="ORF">EUGRSUZ_J00476</name>
</gene>
<feature type="non-terminal residue" evidence="1">
    <location>
        <position position="362"/>
    </location>
</feature>
<organism evidence="1">
    <name type="scientific">Eucalyptus grandis</name>
    <name type="common">Flooded gum</name>
    <dbReference type="NCBI Taxonomy" id="71139"/>
    <lineage>
        <taxon>Eukaryota</taxon>
        <taxon>Viridiplantae</taxon>
        <taxon>Streptophyta</taxon>
        <taxon>Embryophyta</taxon>
        <taxon>Tracheophyta</taxon>
        <taxon>Spermatophyta</taxon>
        <taxon>Magnoliopsida</taxon>
        <taxon>eudicotyledons</taxon>
        <taxon>Gunneridae</taxon>
        <taxon>Pentapetalae</taxon>
        <taxon>rosids</taxon>
        <taxon>malvids</taxon>
        <taxon>Myrtales</taxon>
        <taxon>Myrtaceae</taxon>
        <taxon>Myrtoideae</taxon>
        <taxon>Eucalypteae</taxon>
        <taxon>Eucalyptus</taxon>
    </lineage>
</organism>
<name>A0A059ABR3_EUCGR</name>
<accession>A0A059ABR3</accession>
<dbReference type="PANTHER" id="PTHR31170">
    <property type="entry name" value="BNAC04G53230D PROTEIN"/>
    <property type="match status" value="1"/>
</dbReference>
<dbReference type="PANTHER" id="PTHR31170:SF25">
    <property type="entry name" value="BNAA09G04570D PROTEIN"/>
    <property type="match status" value="1"/>
</dbReference>
<protein>
    <submittedName>
        <fullName evidence="1">Uncharacterized protein</fullName>
    </submittedName>
</protein>
<dbReference type="Gramene" id="KCW50815">
    <property type="protein sequence ID" value="KCW50815"/>
    <property type="gene ID" value="EUGRSUZ_J00476"/>
</dbReference>
<dbReference type="OMA" id="WATIMRT"/>
<reference evidence="1" key="1">
    <citation type="submission" date="2013-07" db="EMBL/GenBank/DDBJ databases">
        <title>The genome of Eucalyptus grandis.</title>
        <authorList>
            <person name="Schmutz J."/>
            <person name="Hayes R."/>
            <person name="Myburg A."/>
            <person name="Tuskan G."/>
            <person name="Grattapaglia D."/>
            <person name="Rokhsar D.S."/>
        </authorList>
    </citation>
    <scope>NUCLEOTIDE SEQUENCE</scope>
    <source>
        <tissue evidence="1">Leaf extractions</tissue>
    </source>
</reference>
<dbReference type="Pfam" id="PF03140">
    <property type="entry name" value="DUF247"/>
    <property type="match status" value="1"/>
</dbReference>
<sequence>IPPTLRGINPQAEKPEIVSIGPYHRGREDLLEFEEHKWFFLKRFLHRTSLKMESLVISVARLESSARLCYSEPVLMSSGDFLEMMLLDGCFVLELLFHFFRSGNAIDEEDPIFTRPWIIPILIRDLLKLENQVPYFLLETVFSASGLLTVIGLEKETLGTLVLKMFDLVYPIPAELLKCYGYAQCHHLLDLFYFTLFPPDGIHSNYPQKYRPSDQSVPCVTQLRLSGIKFKSGKTQNFLNISFKKRVLEIPSITINDFTTTVLINCIALEQCQENSYKYITDYISFMTCLINQPKDLSLLCSDGIITRFSEDNQYVANLFNKLGKSIVFNVHDCYLSKQFEELESYYYSNWANMMRTYFSSP</sequence>